<accession>A0A4R2C5A5</accession>
<dbReference type="EMBL" id="SLVU01000002">
    <property type="protein sequence ID" value="TCN33754.1"/>
    <property type="molecule type" value="Genomic_DNA"/>
</dbReference>
<protein>
    <submittedName>
        <fullName evidence="2">Uncharacterized protein</fullName>
    </submittedName>
</protein>
<organism evidence="2 3">
    <name type="scientific">Sinorhizobium americanum</name>
    <dbReference type="NCBI Taxonomy" id="194963"/>
    <lineage>
        <taxon>Bacteria</taxon>
        <taxon>Pseudomonadati</taxon>
        <taxon>Pseudomonadota</taxon>
        <taxon>Alphaproteobacteria</taxon>
        <taxon>Hyphomicrobiales</taxon>
        <taxon>Rhizobiaceae</taxon>
        <taxon>Sinorhizobium/Ensifer group</taxon>
        <taxon>Sinorhizobium</taxon>
    </lineage>
</organism>
<keyword evidence="1" id="KW-0812">Transmembrane</keyword>
<dbReference type="Proteomes" id="UP000295043">
    <property type="component" value="Unassembled WGS sequence"/>
</dbReference>
<keyword evidence="1" id="KW-1133">Transmembrane helix</keyword>
<dbReference type="AlphaFoldDB" id="A0A4R2C5A5"/>
<comment type="caution">
    <text evidence="2">The sequence shown here is derived from an EMBL/GenBank/DDBJ whole genome shotgun (WGS) entry which is preliminary data.</text>
</comment>
<proteinExistence type="predicted"/>
<gene>
    <name evidence="2" type="ORF">EV184_10260</name>
</gene>
<sequence>MDVYACQVVLSGGDSSFVEGAASMTSTSLSVPVIAIVLLSMVLVVPSDAHQAGSGWTYPPACCKGKDLGGDCDAIPAAGVRKGTRGFSVTLRPGDHPLATRNHWFFIPYGNEIPSGDGDYHICLHPTEDNVNCFFAPPDTI</sequence>
<evidence type="ECO:0000256" key="1">
    <source>
        <dbReference type="SAM" id="Phobius"/>
    </source>
</evidence>
<reference evidence="2 3" key="1">
    <citation type="submission" date="2019-03" db="EMBL/GenBank/DDBJ databases">
        <title>Genomic Encyclopedia of Type Strains, Phase IV (KMG-V): Genome sequencing to study the core and pangenomes of soil and plant-associated prokaryotes.</title>
        <authorList>
            <person name="Whitman W."/>
        </authorList>
    </citation>
    <scope>NUCLEOTIDE SEQUENCE [LARGE SCALE GENOMIC DNA]</scope>
    <source>
        <strain evidence="2 3">23C40</strain>
    </source>
</reference>
<evidence type="ECO:0000313" key="2">
    <source>
        <dbReference type="EMBL" id="TCN33754.1"/>
    </source>
</evidence>
<name>A0A4R2C5A5_9HYPH</name>
<evidence type="ECO:0000313" key="3">
    <source>
        <dbReference type="Proteomes" id="UP000295043"/>
    </source>
</evidence>
<feature type="transmembrane region" description="Helical" evidence="1">
    <location>
        <begin position="20"/>
        <end position="45"/>
    </location>
</feature>
<keyword evidence="1" id="KW-0472">Membrane</keyword>